<evidence type="ECO:0000313" key="9">
    <source>
        <dbReference type="EMBL" id="OEU15496.1"/>
    </source>
</evidence>
<evidence type="ECO:0000256" key="2">
    <source>
        <dbReference type="ARBA" id="ARBA00005058"/>
    </source>
</evidence>
<dbReference type="UniPathway" id="UPA00606"/>
<dbReference type="AlphaFoldDB" id="A0A1E7FBH3"/>
<dbReference type="GO" id="GO:0000034">
    <property type="term" value="F:adenine deaminase activity"/>
    <property type="evidence" value="ECO:0007669"/>
    <property type="project" value="InterPro"/>
</dbReference>
<dbReference type="PANTHER" id="PTHR43114">
    <property type="entry name" value="ADENINE DEAMINASE"/>
    <property type="match status" value="1"/>
</dbReference>
<dbReference type="GO" id="GO:0009117">
    <property type="term" value="P:nucleotide metabolic process"/>
    <property type="evidence" value="ECO:0007669"/>
    <property type="project" value="UniProtKB-KW"/>
</dbReference>
<evidence type="ECO:0000256" key="1">
    <source>
        <dbReference type="ARBA" id="ARBA00001947"/>
    </source>
</evidence>
<dbReference type="SUPFAM" id="SSF51556">
    <property type="entry name" value="Metallo-dependent hydrolases"/>
    <property type="match status" value="1"/>
</dbReference>
<dbReference type="FunFam" id="3.20.20.140:FF:000039">
    <property type="entry name" value="Adenine deaminase"/>
    <property type="match status" value="1"/>
</dbReference>
<dbReference type="PANTHER" id="PTHR43114:SF6">
    <property type="entry name" value="ADENINE DEAMINASE"/>
    <property type="match status" value="1"/>
</dbReference>
<gene>
    <name evidence="9" type="ORF">FRACYDRAFT_240186</name>
</gene>
<dbReference type="Pfam" id="PF00962">
    <property type="entry name" value="A_deaminase"/>
    <property type="match status" value="1"/>
</dbReference>
<keyword evidence="3" id="KW-0479">Metal-binding</keyword>
<dbReference type="CDD" id="cd01320">
    <property type="entry name" value="ADA"/>
    <property type="match status" value="1"/>
</dbReference>
<dbReference type="OrthoDB" id="272271at2759"/>
<dbReference type="GO" id="GO:0006166">
    <property type="term" value="P:purine ribonucleoside salvage"/>
    <property type="evidence" value="ECO:0007669"/>
    <property type="project" value="UniProtKB-KW"/>
</dbReference>
<organism evidence="9 10">
    <name type="scientific">Fragilariopsis cylindrus CCMP1102</name>
    <dbReference type="NCBI Taxonomy" id="635003"/>
    <lineage>
        <taxon>Eukaryota</taxon>
        <taxon>Sar</taxon>
        <taxon>Stramenopiles</taxon>
        <taxon>Ochrophyta</taxon>
        <taxon>Bacillariophyta</taxon>
        <taxon>Bacillariophyceae</taxon>
        <taxon>Bacillariophycidae</taxon>
        <taxon>Bacillariales</taxon>
        <taxon>Bacillariaceae</taxon>
        <taxon>Fragilariopsis</taxon>
    </lineage>
</organism>
<keyword evidence="4" id="KW-0660">Purine salvage</keyword>
<protein>
    <submittedName>
        <fullName evidence="9">Adenosine deaminase</fullName>
    </submittedName>
</protein>
<dbReference type="Proteomes" id="UP000095751">
    <property type="component" value="Unassembled WGS sequence"/>
</dbReference>
<dbReference type="GO" id="GO:0005829">
    <property type="term" value="C:cytosol"/>
    <property type="evidence" value="ECO:0007669"/>
    <property type="project" value="TreeGrafter"/>
</dbReference>
<evidence type="ECO:0000256" key="7">
    <source>
        <dbReference type="ARBA" id="ARBA00023080"/>
    </source>
</evidence>
<sequence>MTTDGDKFIDGLPKCELHLHIEGTLEPEMVFELAKRNNKALKYESVEKLREVYDFENLQSFLDIYYDGANVLIHEEDFYDLAFAYFKKAHEDNVLHAEIFFDPQTHTDRGVEFKDVIDGLTRARIDAEKEFGISAYYIMCFLKHLTEEEAIETLKQSIPYKDQIIGVGLDSTELGNPASKFKKVMKMSKDAGYQLVSHAGEEGPPEFVSDALDILNVERIDHGIRSLEDDKLIKRLAKEQIPLTLCPLSNCKLCVIDKMEDFPLQAFLDANICCTINSDDPSYFGGYLNDNFKCVNKSLNLTLEDLQTLAKNSFKASFAPETKKEEWISMVDTYYQNFKKAS</sequence>
<evidence type="ECO:0000256" key="3">
    <source>
        <dbReference type="ARBA" id="ARBA00022723"/>
    </source>
</evidence>
<dbReference type="KEGG" id="fcy:FRACYDRAFT_240186"/>
<dbReference type="GO" id="GO:0043103">
    <property type="term" value="P:hypoxanthine salvage"/>
    <property type="evidence" value="ECO:0007669"/>
    <property type="project" value="TreeGrafter"/>
</dbReference>
<dbReference type="InterPro" id="IPR006330">
    <property type="entry name" value="Ado/ade_deaminase"/>
</dbReference>
<keyword evidence="7" id="KW-0546">Nucleotide metabolism</keyword>
<dbReference type="HAMAP" id="MF_01962">
    <property type="entry name" value="Adenine_deaminase"/>
    <property type="match status" value="1"/>
</dbReference>
<dbReference type="InterPro" id="IPR001365">
    <property type="entry name" value="A_deaminase_dom"/>
</dbReference>
<dbReference type="FunCoup" id="A0A1E7FBH3">
    <property type="interactions" value="36"/>
</dbReference>
<dbReference type="GO" id="GO:0006146">
    <property type="term" value="P:adenine catabolic process"/>
    <property type="evidence" value="ECO:0007669"/>
    <property type="project" value="InterPro"/>
</dbReference>
<dbReference type="InterPro" id="IPR028892">
    <property type="entry name" value="ADE"/>
</dbReference>
<reference evidence="9 10" key="1">
    <citation type="submission" date="2016-09" db="EMBL/GenBank/DDBJ databases">
        <title>Extensive genetic diversity and differential bi-allelic expression allows diatom success in the polar Southern Ocean.</title>
        <authorList>
            <consortium name="DOE Joint Genome Institute"/>
            <person name="Mock T."/>
            <person name="Otillar R.P."/>
            <person name="Strauss J."/>
            <person name="Dupont C."/>
            <person name="Frickenhaus S."/>
            <person name="Maumus F."/>
            <person name="Mcmullan M."/>
            <person name="Sanges R."/>
            <person name="Schmutz J."/>
            <person name="Toseland A."/>
            <person name="Valas R."/>
            <person name="Veluchamy A."/>
            <person name="Ward B.J."/>
            <person name="Allen A."/>
            <person name="Barry K."/>
            <person name="Falciatore A."/>
            <person name="Ferrante M."/>
            <person name="Fortunato A.E."/>
            <person name="Gloeckner G."/>
            <person name="Gruber A."/>
            <person name="Hipkin R."/>
            <person name="Janech M."/>
            <person name="Kroth P."/>
            <person name="Leese F."/>
            <person name="Lindquist E."/>
            <person name="Lyon B.R."/>
            <person name="Martin J."/>
            <person name="Mayer C."/>
            <person name="Parker M."/>
            <person name="Quesneville H."/>
            <person name="Raymond J."/>
            <person name="Uhlig C."/>
            <person name="Valentin K.U."/>
            <person name="Worden A.Z."/>
            <person name="Armbrust E.V."/>
            <person name="Bowler C."/>
            <person name="Green B."/>
            <person name="Moulton V."/>
            <person name="Van Oosterhout C."/>
            <person name="Grigoriev I."/>
        </authorList>
    </citation>
    <scope>NUCLEOTIDE SEQUENCE [LARGE SCALE GENOMIC DNA]</scope>
    <source>
        <strain evidence="9 10">CCMP1102</strain>
    </source>
</reference>
<keyword evidence="6" id="KW-0862">Zinc</keyword>
<comment type="pathway">
    <text evidence="2">Purine metabolism; purine nucleoside salvage.</text>
</comment>
<evidence type="ECO:0000256" key="4">
    <source>
        <dbReference type="ARBA" id="ARBA00022726"/>
    </source>
</evidence>
<evidence type="ECO:0000259" key="8">
    <source>
        <dbReference type="Pfam" id="PF00962"/>
    </source>
</evidence>
<comment type="cofactor">
    <cofactor evidence="1">
        <name>Zn(2+)</name>
        <dbReference type="ChEBI" id="CHEBI:29105"/>
    </cofactor>
</comment>
<name>A0A1E7FBH3_9STRA</name>
<feature type="domain" description="Adenosine deaminase" evidence="8">
    <location>
        <begin position="13"/>
        <end position="333"/>
    </location>
</feature>
<dbReference type="NCBIfam" id="TIGR01430">
    <property type="entry name" value="aden_deam"/>
    <property type="match status" value="1"/>
</dbReference>
<dbReference type="InParanoid" id="A0A1E7FBH3"/>
<dbReference type="EMBL" id="KV784359">
    <property type="protein sequence ID" value="OEU15496.1"/>
    <property type="molecule type" value="Genomic_DNA"/>
</dbReference>
<dbReference type="InterPro" id="IPR032466">
    <property type="entry name" value="Metal_Hydrolase"/>
</dbReference>
<dbReference type="GO" id="GO:0046872">
    <property type="term" value="F:metal ion binding"/>
    <property type="evidence" value="ECO:0007669"/>
    <property type="project" value="UniProtKB-KW"/>
</dbReference>
<keyword evidence="10" id="KW-1185">Reference proteome</keyword>
<dbReference type="Gene3D" id="3.20.20.140">
    <property type="entry name" value="Metal-dependent hydrolases"/>
    <property type="match status" value="1"/>
</dbReference>
<accession>A0A1E7FBH3</accession>
<dbReference type="NCBIfam" id="NF006850">
    <property type="entry name" value="PRK09358.1-6"/>
    <property type="match status" value="1"/>
</dbReference>
<evidence type="ECO:0000256" key="5">
    <source>
        <dbReference type="ARBA" id="ARBA00022801"/>
    </source>
</evidence>
<evidence type="ECO:0000256" key="6">
    <source>
        <dbReference type="ARBA" id="ARBA00022833"/>
    </source>
</evidence>
<keyword evidence="5" id="KW-0378">Hydrolase</keyword>
<evidence type="ECO:0000313" key="10">
    <source>
        <dbReference type="Proteomes" id="UP000095751"/>
    </source>
</evidence>
<proteinExistence type="inferred from homology"/>